<dbReference type="PROSITE" id="PS00675">
    <property type="entry name" value="SIGMA54_INTERACT_1"/>
    <property type="match status" value="1"/>
</dbReference>
<keyword evidence="2" id="KW-0067">ATP-binding</keyword>
<dbReference type="PANTHER" id="PTHR32071:SF21">
    <property type="entry name" value="TRANSCRIPTIONAL REGULATORY PROTEIN FLGR"/>
    <property type="match status" value="1"/>
</dbReference>
<keyword evidence="5" id="KW-0238">DNA-binding</keyword>
<dbReference type="InterPro" id="IPR027417">
    <property type="entry name" value="P-loop_NTPase"/>
</dbReference>
<dbReference type="Proteomes" id="UP000233597">
    <property type="component" value="Unassembled WGS sequence"/>
</dbReference>
<dbReference type="PROSITE" id="PS50045">
    <property type="entry name" value="SIGMA54_INTERACT_4"/>
    <property type="match status" value="1"/>
</dbReference>
<evidence type="ECO:0000256" key="9">
    <source>
        <dbReference type="SAM" id="MobiDB-lite"/>
    </source>
</evidence>
<dbReference type="Gene3D" id="1.10.10.60">
    <property type="entry name" value="Homeodomain-like"/>
    <property type="match status" value="1"/>
</dbReference>
<keyword evidence="7" id="KW-0804">Transcription</keyword>
<evidence type="ECO:0000256" key="2">
    <source>
        <dbReference type="ARBA" id="ARBA00022840"/>
    </source>
</evidence>
<dbReference type="Gene3D" id="1.10.8.60">
    <property type="match status" value="1"/>
</dbReference>
<dbReference type="Pfam" id="PF25601">
    <property type="entry name" value="AAA_lid_14"/>
    <property type="match status" value="1"/>
</dbReference>
<dbReference type="InterPro" id="IPR025943">
    <property type="entry name" value="Sigma_54_int_dom_ATP-bd_2"/>
</dbReference>
<keyword evidence="6" id="KW-0010">Activator</keyword>
<evidence type="ECO:0000256" key="1">
    <source>
        <dbReference type="ARBA" id="ARBA00022741"/>
    </source>
</evidence>
<organism evidence="12 13">
    <name type="scientific">Thalassospira marina</name>
    <dbReference type="NCBI Taxonomy" id="2048283"/>
    <lineage>
        <taxon>Bacteria</taxon>
        <taxon>Pseudomonadati</taxon>
        <taxon>Pseudomonadota</taxon>
        <taxon>Alphaproteobacteria</taxon>
        <taxon>Rhodospirillales</taxon>
        <taxon>Thalassospiraceae</taxon>
        <taxon>Thalassospira</taxon>
    </lineage>
</organism>
<dbReference type="GO" id="GO:0006355">
    <property type="term" value="P:regulation of DNA-templated transcription"/>
    <property type="evidence" value="ECO:0007669"/>
    <property type="project" value="InterPro"/>
</dbReference>
<dbReference type="SUPFAM" id="SSF52540">
    <property type="entry name" value="P-loop containing nucleoside triphosphate hydrolases"/>
    <property type="match status" value="1"/>
</dbReference>
<dbReference type="Pfam" id="PF00158">
    <property type="entry name" value="Sigma54_activat"/>
    <property type="match status" value="1"/>
</dbReference>
<feature type="domain" description="Response regulatory" evidence="11">
    <location>
        <begin position="2"/>
        <end position="114"/>
    </location>
</feature>
<dbReference type="InterPro" id="IPR058031">
    <property type="entry name" value="AAA_lid_NorR"/>
</dbReference>
<dbReference type="SUPFAM" id="SSF46689">
    <property type="entry name" value="Homeodomain-like"/>
    <property type="match status" value="1"/>
</dbReference>
<dbReference type="GO" id="GO:0043565">
    <property type="term" value="F:sequence-specific DNA binding"/>
    <property type="evidence" value="ECO:0007669"/>
    <property type="project" value="InterPro"/>
</dbReference>
<dbReference type="FunFam" id="3.40.50.300:FF:000006">
    <property type="entry name" value="DNA-binding transcriptional regulator NtrC"/>
    <property type="match status" value="1"/>
</dbReference>
<evidence type="ECO:0000256" key="7">
    <source>
        <dbReference type="ARBA" id="ARBA00023163"/>
    </source>
</evidence>
<dbReference type="InterPro" id="IPR003593">
    <property type="entry name" value="AAA+_ATPase"/>
</dbReference>
<dbReference type="InterPro" id="IPR011006">
    <property type="entry name" value="CheY-like_superfamily"/>
</dbReference>
<keyword evidence="3" id="KW-0902">Two-component regulatory system</keyword>
<dbReference type="SUPFAM" id="SSF52172">
    <property type="entry name" value="CheY-like"/>
    <property type="match status" value="1"/>
</dbReference>
<evidence type="ECO:0000256" key="6">
    <source>
        <dbReference type="ARBA" id="ARBA00023159"/>
    </source>
</evidence>
<dbReference type="GO" id="GO:0000160">
    <property type="term" value="P:phosphorelay signal transduction system"/>
    <property type="evidence" value="ECO:0007669"/>
    <property type="project" value="UniProtKB-KW"/>
</dbReference>
<feature type="compositionally biased region" description="Low complexity" evidence="9">
    <location>
        <begin position="364"/>
        <end position="389"/>
    </location>
</feature>
<evidence type="ECO:0000256" key="4">
    <source>
        <dbReference type="ARBA" id="ARBA00023015"/>
    </source>
</evidence>
<dbReference type="InterPro" id="IPR002078">
    <property type="entry name" value="Sigma_54_int"/>
</dbReference>
<evidence type="ECO:0000256" key="3">
    <source>
        <dbReference type="ARBA" id="ARBA00023012"/>
    </source>
</evidence>
<name>A0A2N3KZB2_9PROT</name>
<dbReference type="PROSITE" id="PS00676">
    <property type="entry name" value="SIGMA54_INTERACT_2"/>
    <property type="match status" value="1"/>
</dbReference>
<keyword evidence="1" id="KW-0547">Nucleotide-binding</keyword>
<evidence type="ECO:0000313" key="13">
    <source>
        <dbReference type="Proteomes" id="UP000233597"/>
    </source>
</evidence>
<dbReference type="Gene3D" id="3.40.50.2300">
    <property type="match status" value="1"/>
</dbReference>
<evidence type="ECO:0000259" key="10">
    <source>
        <dbReference type="PROSITE" id="PS50045"/>
    </source>
</evidence>
<dbReference type="InterPro" id="IPR002197">
    <property type="entry name" value="HTH_Fis"/>
</dbReference>
<dbReference type="SMART" id="SM00382">
    <property type="entry name" value="AAA"/>
    <property type="match status" value="1"/>
</dbReference>
<evidence type="ECO:0000313" key="12">
    <source>
        <dbReference type="EMBL" id="PKR55911.1"/>
    </source>
</evidence>
<evidence type="ECO:0000259" key="11">
    <source>
        <dbReference type="PROSITE" id="PS50110"/>
    </source>
</evidence>
<feature type="modified residue" description="4-aspartylphosphate" evidence="8">
    <location>
        <position position="52"/>
    </location>
</feature>
<dbReference type="EMBL" id="NWTK01000001">
    <property type="protein sequence ID" value="PKR55911.1"/>
    <property type="molecule type" value="Genomic_DNA"/>
</dbReference>
<dbReference type="RefSeq" id="WP_101263901.1">
    <property type="nucleotide sequence ID" value="NZ_NWTK01000001.1"/>
</dbReference>
<dbReference type="CDD" id="cd00009">
    <property type="entry name" value="AAA"/>
    <property type="match status" value="1"/>
</dbReference>
<proteinExistence type="predicted"/>
<dbReference type="PANTHER" id="PTHR32071">
    <property type="entry name" value="TRANSCRIPTIONAL REGULATORY PROTEIN"/>
    <property type="match status" value="1"/>
</dbReference>
<reference evidence="12 13" key="1">
    <citation type="submission" date="2017-09" db="EMBL/GenBank/DDBJ databases">
        <title>Biodiversity and function of Thalassospira species in the particle-attached aromatic-hydrocarbon-degrading consortia from the surface seawater of the South China Sea.</title>
        <authorList>
            <person name="Dong C."/>
            <person name="Liu R."/>
            <person name="Shao Z."/>
        </authorList>
    </citation>
    <scope>NUCLEOTIDE SEQUENCE [LARGE SCALE GENOMIC DNA]</scope>
    <source>
        <strain evidence="12 13">CSC1P2</strain>
    </source>
</reference>
<feature type="region of interest" description="Disordered" evidence="9">
    <location>
        <begin position="421"/>
        <end position="474"/>
    </location>
</feature>
<sequence length="547" mass="58130">MQVLIVGGLGGQIGAASKIAMARGASVQLAESVTTALNILRAGKRIDLVMADIALDVGALITALSTERISVPVVACGVGNDINGAVNAIKAGAQEYIPLPPEAALIAAIFEAVTEESHALIHRDPRMTETLRLAEQVARSNASILITGESGTGKEILSRFIHRKSNRADKPFVAVNCAAIPDNLLESELFGHEKGAFTGAQARRIGKFEEADGGTLLLDEISEMDVRLQAKLLRVIQEREIDRLGGSKPVKVDVRILATSNRDLESYVQQGNFREDLYFRLNVVNLDIPSLRERPGDIPVLAEFFVRKYSEANDMPIRPISPLAIDRLISHYWRGNVRELENTMHRAVLIAGPDEIGPEAIMLTGGAPAGAQSQPAPAQQPAAPTTAPANGSDPRDIARSNAAAAAYNPTYVNQAYRNSGAASSGYGQPAPHPYDAARPAEQPAAHTPAAPADDAAHTSHHAPDGSGVSSVETADHGVISDNGSITAALVGRTVADVERELIIDTLKHCFGNRTHAANILGISIRTLRNKLRQYTDEGVDIPLPGNG</sequence>
<keyword evidence="4" id="KW-0805">Transcription regulation</keyword>
<dbReference type="PRINTS" id="PR01590">
    <property type="entry name" value="HTHFIS"/>
</dbReference>
<feature type="region of interest" description="Disordered" evidence="9">
    <location>
        <begin position="361"/>
        <end position="396"/>
    </location>
</feature>
<dbReference type="Pfam" id="PF02954">
    <property type="entry name" value="HTH_8"/>
    <property type="match status" value="1"/>
</dbReference>
<dbReference type="GO" id="GO:0005524">
    <property type="term" value="F:ATP binding"/>
    <property type="evidence" value="ECO:0007669"/>
    <property type="project" value="UniProtKB-KW"/>
</dbReference>
<evidence type="ECO:0000256" key="8">
    <source>
        <dbReference type="PROSITE-ProRule" id="PRU00169"/>
    </source>
</evidence>
<protein>
    <submittedName>
        <fullName evidence="12">Sigma-54-dependent Fis family transcriptional regulator</fullName>
    </submittedName>
</protein>
<feature type="compositionally biased region" description="Low complexity" evidence="9">
    <location>
        <begin position="443"/>
        <end position="453"/>
    </location>
</feature>
<keyword evidence="8" id="KW-0597">Phosphoprotein</keyword>
<gene>
    <name evidence="12" type="ORF">COO20_01450</name>
</gene>
<dbReference type="OrthoDB" id="9770562at2"/>
<comment type="caution">
    <text evidence="12">The sequence shown here is derived from an EMBL/GenBank/DDBJ whole genome shotgun (WGS) entry which is preliminary data.</text>
</comment>
<dbReference type="PROSITE" id="PS50110">
    <property type="entry name" value="RESPONSE_REGULATORY"/>
    <property type="match status" value="1"/>
</dbReference>
<dbReference type="InterPro" id="IPR025662">
    <property type="entry name" value="Sigma_54_int_dom_ATP-bd_1"/>
</dbReference>
<feature type="domain" description="Sigma-54 factor interaction" evidence="10">
    <location>
        <begin position="120"/>
        <end position="349"/>
    </location>
</feature>
<dbReference type="Gene3D" id="3.40.50.300">
    <property type="entry name" value="P-loop containing nucleotide triphosphate hydrolases"/>
    <property type="match status" value="1"/>
</dbReference>
<feature type="compositionally biased region" description="Basic and acidic residues" evidence="9">
    <location>
        <begin position="454"/>
        <end position="463"/>
    </location>
</feature>
<dbReference type="InterPro" id="IPR009057">
    <property type="entry name" value="Homeodomain-like_sf"/>
</dbReference>
<dbReference type="AlphaFoldDB" id="A0A2N3KZB2"/>
<dbReference type="InterPro" id="IPR001789">
    <property type="entry name" value="Sig_transdc_resp-reg_receiver"/>
</dbReference>
<accession>A0A2N3KZB2</accession>
<evidence type="ECO:0000256" key="5">
    <source>
        <dbReference type="ARBA" id="ARBA00023125"/>
    </source>
</evidence>